<evidence type="ECO:0000313" key="2">
    <source>
        <dbReference type="Proteomes" id="UP000078459"/>
    </source>
</evidence>
<dbReference type="RefSeq" id="WP_068821619.1">
    <property type="nucleotide sequence ID" value="NZ_LWHJ01000022.1"/>
</dbReference>
<proteinExistence type="predicted"/>
<comment type="caution">
    <text evidence="1">The sequence shown here is derived from an EMBL/GenBank/DDBJ whole genome shotgun (WGS) entry which is preliminary data.</text>
</comment>
<reference evidence="1 2" key="1">
    <citation type="submission" date="2016-04" db="EMBL/GenBank/DDBJ databases">
        <authorList>
            <person name="Evans L.H."/>
            <person name="Alamgir A."/>
            <person name="Owens N."/>
            <person name="Weber N.D."/>
            <person name="Virtaneva K."/>
            <person name="Barbian K."/>
            <person name="Babar A."/>
            <person name="Rosenke K."/>
        </authorList>
    </citation>
    <scope>NUCLEOTIDE SEQUENCE [LARGE SCALE GENOMIC DNA]</scope>
    <source>
        <strain evidence="1 2">CCM 8644</strain>
    </source>
</reference>
<gene>
    <name evidence="1" type="ORF">A5893_05375</name>
</gene>
<dbReference type="EMBL" id="LWHJ01000022">
    <property type="protein sequence ID" value="OAQ40381.1"/>
    <property type="molecule type" value="Genomic_DNA"/>
</dbReference>
<sequence length="238" mass="27943">MEERLEKLFEFISNNRQYNKALQERFYSSTILSNISKQDKIISLLYGVANTQSKPNIDKLAEFFKSIFIDLDCLSSFKGFIGKIAPGKPINFKSLFEGMNNQNGWGKKTSALFSKSIFHLHNGEYNRELKIWDDVPEDIDNFYLPVDAVIIAIFNKIKKSNWDFNNINAVLNKNYTGYQIEIWDDLWFWGFITQKGSGNDRKFEWNVNKYWALKDTEKDEIKIEEIRLKATEFLKIIA</sequence>
<accession>A0A179DH87</accession>
<dbReference type="OrthoDB" id="1257554at2"/>
<organism evidence="1 2">
    <name type="scientific">Pedobacter psychrophilus</name>
    <dbReference type="NCBI Taxonomy" id="1826909"/>
    <lineage>
        <taxon>Bacteria</taxon>
        <taxon>Pseudomonadati</taxon>
        <taxon>Bacteroidota</taxon>
        <taxon>Sphingobacteriia</taxon>
        <taxon>Sphingobacteriales</taxon>
        <taxon>Sphingobacteriaceae</taxon>
        <taxon>Pedobacter</taxon>
    </lineage>
</organism>
<name>A0A179DH87_9SPHI</name>
<protein>
    <submittedName>
        <fullName evidence="1">Uncharacterized protein</fullName>
    </submittedName>
</protein>
<dbReference type="AlphaFoldDB" id="A0A179DH87"/>
<dbReference type="STRING" id="1826909.A5893_05375"/>
<evidence type="ECO:0000313" key="1">
    <source>
        <dbReference type="EMBL" id="OAQ40381.1"/>
    </source>
</evidence>
<dbReference type="Proteomes" id="UP000078459">
    <property type="component" value="Unassembled WGS sequence"/>
</dbReference>
<reference evidence="1 2" key="2">
    <citation type="submission" date="2016-06" db="EMBL/GenBank/DDBJ databases">
        <title>Pedobacter psychrophilus sp. nov., isolated from Antarctic fragmentary rock.</title>
        <authorList>
            <person name="Svec P."/>
        </authorList>
    </citation>
    <scope>NUCLEOTIDE SEQUENCE [LARGE SCALE GENOMIC DNA]</scope>
    <source>
        <strain evidence="1 2">CCM 8644</strain>
    </source>
</reference>
<keyword evidence="2" id="KW-1185">Reference proteome</keyword>